<proteinExistence type="predicted"/>
<gene>
    <name evidence="5" type="ORF">KF715C_ch18910</name>
</gene>
<dbReference type="GO" id="GO:0003700">
    <property type="term" value="F:DNA-binding transcription factor activity"/>
    <property type="evidence" value="ECO:0007669"/>
    <property type="project" value="InterPro"/>
</dbReference>
<evidence type="ECO:0000256" key="3">
    <source>
        <dbReference type="ARBA" id="ARBA00023163"/>
    </source>
</evidence>
<dbReference type="Proteomes" id="UP000218731">
    <property type="component" value="Chromosome 1"/>
</dbReference>
<dbReference type="SUPFAM" id="SSF46689">
    <property type="entry name" value="Homeodomain-like"/>
    <property type="match status" value="1"/>
</dbReference>
<dbReference type="SMART" id="SM00342">
    <property type="entry name" value="HTH_ARAC"/>
    <property type="match status" value="1"/>
</dbReference>
<protein>
    <submittedName>
        <fullName evidence="5">AraC family transcriptional regulator</fullName>
    </submittedName>
</protein>
<dbReference type="PANTHER" id="PTHR47894:SF1">
    <property type="entry name" value="HTH-TYPE TRANSCRIPTIONAL REGULATOR VQSM"/>
    <property type="match status" value="1"/>
</dbReference>
<sequence>MTDGLQMSEKDTISMQLVREALLQTCPAGEPDAALLARAGIDAGQLQAPDARVSAEAYARLWRLLARRCNDEFFAMDPRGLRSGSLAFLCRASMAQPTLGEGLETALAFLSLMLEDLQPSLVRQQGLAEIVINEPRDLPRRPFTYFTFWMIVHGVACWLAGRRIAILAIELRCAEPPYCDDYRVMFSQNLQFERPRTRMIISADCLDVPLRRSPEDLQRFLAEAPGNILVKYRDPASLARRIRADLLQLDPSRWPDADALARHLCLSPSTLRRRLAEEGQSYQVLKDSVRRELAIAWLSREEVAMGEIVERLGFADSSSFYKAFRKWFGCNPGHYRALIQARGAAGCIEAPAATGDG</sequence>
<accession>A0A1L7NAG3</accession>
<dbReference type="GO" id="GO:0005829">
    <property type="term" value="C:cytosol"/>
    <property type="evidence" value="ECO:0007669"/>
    <property type="project" value="TreeGrafter"/>
</dbReference>
<evidence type="ECO:0000313" key="6">
    <source>
        <dbReference type="Proteomes" id="UP000218731"/>
    </source>
</evidence>
<dbReference type="InterPro" id="IPR032687">
    <property type="entry name" value="AraC-type_N"/>
</dbReference>
<keyword evidence="1" id="KW-0805">Transcription regulation</keyword>
<dbReference type="EMBL" id="AP015029">
    <property type="protein sequence ID" value="BAW22464.1"/>
    <property type="molecule type" value="Genomic_DNA"/>
</dbReference>
<dbReference type="InterPro" id="IPR009057">
    <property type="entry name" value="Homeodomain-like_sf"/>
</dbReference>
<reference evidence="5 6" key="1">
    <citation type="submission" date="2015-11" db="EMBL/GenBank/DDBJ databases">
        <title>Complete genome sequencing of a biphenyl-degrading bacterium, Pseudomonas putida KF715 (=NBRC110667).</title>
        <authorList>
            <person name="Suenaga H."/>
            <person name="Fujihara N."/>
            <person name="Watanabe T."/>
            <person name="Hirose J."/>
            <person name="Kimura N."/>
            <person name="Yamazoe A."/>
            <person name="Hosoyama A."/>
            <person name="Shimodaira J."/>
            <person name="Furukawa K."/>
        </authorList>
    </citation>
    <scope>NUCLEOTIDE SEQUENCE [LARGE SCALE GENOMIC DNA]</scope>
    <source>
        <strain evidence="5 6">KF715</strain>
    </source>
</reference>
<evidence type="ECO:0000256" key="1">
    <source>
        <dbReference type="ARBA" id="ARBA00023015"/>
    </source>
</evidence>
<dbReference type="InterPro" id="IPR018060">
    <property type="entry name" value="HTH_AraC"/>
</dbReference>
<dbReference type="PANTHER" id="PTHR47894">
    <property type="entry name" value="HTH-TYPE TRANSCRIPTIONAL REGULATOR GADX"/>
    <property type="match status" value="1"/>
</dbReference>
<dbReference type="GO" id="GO:0000976">
    <property type="term" value="F:transcription cis-regulatory region binding"/>
    <property type="evidence" value="ECO:0007669"/>
    <property type="project" value="TreeGrafter"/>
</dbReference>
<dbReference type="AlphaFoldDB" id="A0A1L7NAG3"/>
<evidence type="ECO:0000256" key="2">
    <source>
        <dbReference type="ARBA" id="ARBA00023125"/>
    </source>
</evidence>
<evidence type="ECO:0000259" key="4">
    <source>
        <dbReference type="PROSITE" id="PS01124"/>
    </source>
</evidence>
<dbReference type="Gene3D" id="1.10.10.60">
    <property type="entry name" value="Homeodomain-like"/>
    <property type="match status" value="1"/>
</dbReference>
<dbReference type="PROSITE" id="PS01124">
    <property type="entry name" value="HTH_ARAC_FAMILY_2"/>
    <property type="match status" value="1"/>
</dbReference>
<keyword evidence="2" id="KW-0238">DNA-binding</keyword>
<name>A0A1L7NAG3_PSEPU</name>
<dbReference type="Pfam" id="PF12833">
    <property type="entry name" value="HTH_18"/>
    <property type="match status" value="1"/>
</dbReference>
<dbReference type="Pfam" id="PF12625">
    <property type="entry name" value="Arabinose_bd"/>
    <property type="match status" value="1"/>
</dbReference>
<keyword evidence="3" id="KW-0804">Transcription</keyword>
<dbReference type="InterPro" id="IPR020449">
    <property type="entry name" value="Tscrpt_reg_AraC-type_HTH"/>
</dbReference>
<feature type="domain" description="HTH araC/xylS-type" evidence="4">
    <location>
        <begin position="236"/>
        <end position="338"/>
    </location>
</feature>
<organism evidence="5 6">
    <name type="scientific">Pseudomonas putida</name>
    <name type="common">Arthrobacter siderocapsulatus</name>
    <dbReference type="NCBI Taxonomy" id="303"/>
    <lineage>
        <taxon>Bacteria</taxon>
        <taxon>Pseudomonadati</taxon>
        <taxon>Pseudomonadota</taxon>
        <taxon>Gammaproteobacteria</taxon>
        <taxon>Pseudomonadales</taxon>
        <taxon>Pseudomonadaceae</taxon>
        <taxon>Pseudomonas</taxon>
    </lineage>
</organism>
<dbReference type="PRINTS" id="PR00032">
    <property type="entry name" value="HTHARAC"/>
</dbReference>
<evidence type="ECO:0000313" key="5">
    <source>
        <dbReference type="EMBL" id="BAW22464.1"/>
    </source>
</evidence>